<feature type="compositionally biased region" description="Low complexity" evidence="1">
    <location>
        <begin position="35"/>
        <end position="45"/>
    </location>
</feature>
<feature type="region of interest" description="Disordered" evidence="1">
    <location>
        <begin position="1"/>
        <end position="163"/>
    </location>
</feature>
<feature type="compositionally biased region" description="Polar residues" evidence="1">
    <location>
        <begin position="46"/>
        <end position="69"/>
    </location>
</feature>
<evidence type="ECO:0000256" key="1">
    <source>
        <dbReference type="SAM" id="MobiDB-lite"/>
    </source>
</evidence>
<reference evidence="2" key="1">
    <citation type="submission" date="2022-11" db="EMBL/GenBank/DDBJ databases">
        <title>Genome Sequence of Cubamyces cubensis.</title>
        <authorList>
            <person name="Buettner E."/>
        </authorList>
    </citation>
    <scope>NUCLEOTIDE SEQUENCE</scope>
    <source>
        <strain evidence="2">MPL-01</strain>
    </source>
</reference>
<accession>A0AAD7TEL1</accession>
<protein>
    <submittedName>
        <fullName evidence="2">Uncharacterized protein</fullName>
    </submittedName>
</protein>
<evidence type="ECO:0000313" key="2">
    <source>
        <dbReference type="EMBL" id="KAJ8454041.1"/>
    </source>
</evidence>
<dbReference type="AlphaFoldDB" id="A0AAD7TEL1"/>
<name>A0AAD7TEL1_9APHY</name>
<dbReference type="Proteomes" id="UP001215151">
    <property type="component" value="Unassembled WGS sequence"/>
</dbReference>
<comment type="caution">
    <text evidence="2">The sequence shown here is derived from an EMBL/GenBank/DDBJ whole genome shotgun (WGS) entry which is preliminary data.</text>
</comment>
<proteinExistence type="predicted"/>
<keyword evidence="3" id="KW-1185">Reference proteome</keyword>
<evidence type="ECO:0000313" key="3">
    <source>
        <dbReference type="Proteomes" id="UP001215151"/>
    </source>
</evidence>
<sequence>MPVTRSATRNGPPPAESTLILGLPGEFSTEMEDTSTFGSSLSSVSAQEDIQNTEENQLSALSQAATSRPPSAEPAAREETPVPQGQGYHRDPDVLSTTRTMKTGPTALVPASETLDERATTSVKTEDTSWLHRAASARELPPPSRAQRGRRGRGAGHFGRSLP</sequence>
<organism evidence="2 3">
    <name type="scientific">Trametes cubensis</name>
    <dbReference type="NCBI Taxonomy" id="1111947"/>
    <lineage>
        <taxon>Eukaryota</taxon>
        <taxon>Fungi</taxon>
        <taxon>Dikarya</taxon>
        <taxon>Basidiomycota</taxon>
        <taxon>Agaricomycotina</taxon>
        <taxon>Agaricomycetes</taxon>
        <taxon>Polyporales</taxon>
        <taxon>Polyporaceae</taxon>
        <taxon>Trametes</taxon>
    </lineage>
</organism>
<dbReference type="EMBL" id="JAPEVG010001071">
    <property type="protein sequence ID" value="KAJ8454041.1"/>
    <property type="molecule type" value="Genomic_DNA"/>
</dbReference>
<gene>
    <name evidence="2" type="ORF">ONZ51_g13259</name>
</gene>
<feature type="compositionally biased region" description="Basic and acidic residues" evidence="1">
    <location>
        <begin position="115"/>
        <end position="130"/>
    </location>
</feature>